<feature type="chain" id="PRO_5038637002" description="EF-hand domain-containing protein" evidence="4">
    <location>
        <begin position="20"/>
        <end position="156"/>
    </location>
</feature>
<evidence type="ECO:0000256" key="1">
    <source>
        <dbReference type="ARBA" id="ARBA00022737"/>
    </source>
</evidence>
<dbReference type="Proteomes" id="UP000828390">
    <property type="component" value="Unassembled WGS sequence"/>
</dbReference>
<dbReference type="InterPro" id="IPR018247">
    <property type="entry name" value="EF_Hand_1_Ca_BS"/>
</dbReference>
<dbReference type="SMART" id="SM00054">
    <property type="entry name" value="EFh"/>
    <property type="match status" value="4"/>
</dbReference>
<evidence type="ECO:0000313" key="6">
    <source>
        <dbReference type="EMBL" id="KAH3711711.1"/>
    </source>
</evidence>
<dbReference type="AlphaFoldDB" id="A0A9D3Z6L6"/>
<keyword evidence="1" id="KW-0677">Repeat</keyword>
<evidence type="ECO:0000256" key="4">
    <source>
        <dbReference type="SAM" id="SignalP"/>
    </source>
</evidence>
<dbReference type="InterPro" id="IPR011992">
    <property type="entry name" value="EF-hand-dom_pair"/>
</dbReference>
<dbReference type="Pfam" id="PF13499">
    <property type="entry name" value="EF-hand_7"/>
    <property type="match status" value="2"/>
</dbReference>
<dbReference type="PROSITE" id="PS00018">
    <property type="entry name" value="EF_HAND_1"/>
    <property type="match status" value="1"/>
</dbReference>
<keyword evidence="2" id="KW-0106">Calcium</keyword>
<dbReference type="SUPFAM" id="SSF47473">
    <property type="entry name" value="EF-hand"/>
    <property type="match status" value="1"/>
</dbReference>
<dbReference type="InterPro" id="IPR002048">
    <property type="entry name" value="EF_hand_dom"/>
</dbReference>
<dbReference type="GO" id="GO:0016460">
    <property type="term" value="C:myosin II complex"/>
    <property type="evidence" value="ECO:0007669"/>
    <property type="project" value="TreeGrafter"/>
</dbReference>
<dbReference type="EMBL" id="JAIWYP010000014">
    <property type="protein sequence ID" value="KAH3711711.1"/>
    <property type="molecule type" value="Genomic_DNA"/>
</dbReference>
<name>A0A9D3Z6L6_DREPO</name>
<reference evidence="6" key="1">
    <citation type="journal article" date="2019" name="bioRxiv">
        <title>The Genome of the Zebra Mussel, Dreissena polymorpha: A Resource for Invasive Species Research.</title>
        <authorList>
            <person name="McCartney M.A."/>
            <person name="Auch B."/>
            <person name="Kono T."/>
            <person name="Mallez S."/>
            <person name="Zhang Y."/>
            <person name="Obille A."/>
            <person name="Becker A."/>
            <person name="Abrahante J.E."/>
            <person name="Garbe J."/>
            <person name="Badalamenti J.P."/>
            <person name="Herman A."/>
            <person name="Mangelson H."/>
            <person name="Liachko I."/>
            <person name="Sullivan S."/>
            <person name="Sone E.D."/>
            <person name="Koren S."/>
            <person name="Silverstein K.A.T."/>
            <person name="Beckman K.B."/>
            <person name="Gohl D.M."/>
        </authorList>
    </citation>
    <scope>NUCLEOTIDE SEQUENCE</scope>
    <source>
        <strain evidence="6">Duluth1</strain>
        <tissue evidence="6">Whole animal</tissue>
    </source>
</reference>
<keyword evidence="4" id="KW-0732">Signal</keyword>
<dbReference type="OrthoDB" id="6127099at2759"/>
<gene>
    <name evidence="6" type="ORF">DPMN_071383</name>
</gene>
<protein>
    <recommendedName>
        <fullName evidence="5">EF-hand domain-containing protein</fullName>
    </recommendedName>
</protein>
<dbReference type="PANTHER" id="PTHR23048">
    <property type="entry name" value="MYOSIN LIGHT CHAIN 1, 3"/>
    <property type="match status" value="1"/>
</dbReference>
<comment type="caution">
    <text evidence="6">The sequence shown here is derived from an EMBL/GenBank/DDBJ whole genome shotgun (WGS) entry which is preliminary data.</text>
</comment>
<evidence type="ECO:0000313" key="7">
    <source>
        <dbReference type="Proteomes" id="UP000828390"/>
    </source>
</evidence>
<evidence type="ECO:0000256" key="3">
    <source>
        <dbReference type="ARBA" id="ARBA00023179"/>
    </source>
</evidence>
<evidence type="ECO:0000256" key="2">
    <source>
        <dbReference type="ARBA" id="ARBA00022837"/>
    </source>
</evidence>
<dbReference type="Gene3D" id="1.10.238.10">
    <property type="entry name" value="EF-hand"/>
    <property type="match status" value="2"/>
</dbReference>
<dbReference type="CDD" id="cd00051">
    <property type="entry name" value="EFh"/>
    <property type="match status" value="2"/>
</dbReference>
<organism evidence="6 7">
    <name type="scientific">Dreissena polymorpha</name>
    <name type="common">Zebra mussel</name>
    <name type="synonym">Mytilus polymorpha</name>
    <dbReference type="NCBI Taxonomy" id="45954"/>
    <lineage>
        <taxon>Eukaryota</taxon>
        <taxon>Metazoa</taxon>
        <taxon>Spiralia</taxon>
        <taxon>Lophotrochozoa</taxon>
        <taxon>Mollusca</taxon>
        <taxon>Bivalvia</taxon>
        <taxon>Autobranchia</taxon>
        <taxon>Heteroconchia</taxon>
        <taxon>Euheterodonta</taxon>
        <taxon>Imparidentia</taxon>
        <taxon>Neoheterodontei</taxon>
        <taxon>Myida</taxon>
        <taxon>Dreissenoidea</taxon>
        <taxon>Dreissenidae</taxon>
        <taxon>Dreissena</taxon>
    </lineage>
</organism>
<evidence type="ECO:0000259" key="5">
    <source>
        <dbReference type="PROSITE" id="PS50222"/>
    </source>
</evidence>
<keyword evidence="3" id="KW-0514">Muscle protein</keyword>
<keyword evidence="7" id="KW-1185">Reference proteome</keyword>
<feature type="domain" description="EF-hand" evidence="5">
    <location>
        <begin position="22"/>
        <end position="57"/>
    </location>
</feature>
<sequence>MCMILLEFKLFGVQTVAMANQWTKEEWRAKFDNYDSDKSGTIEMREAKRLMQYVGLNPTDEDVLAFMKEVDKNEDDGIDFEEFYAYVQTLPDPTGELRLAFNGLDKNGDGTIDKNELRGLLLRGGDTSKEELDDLFTLVDDNNDGKIQYEGMSLTI</sequence>
<dbReference type="FunFam" id="1.10.238.10:FF:000001">
    <property type="entry name" value="Calmodulin 1"/>
    <property type="match status" value="1"/>
</dbReference>
<feature type="signal peptide" evidence="4">
    <location>
        <begin position="1"/>
        <end position="19"/>
    </location>
</feature>
<feature type="domain" description="EF-hand" evidence="5">
    <location>
        <begin position="92"/>
        <end position="127"/>
    </location>
</feature>
<accession>A0A9D3Z6L6</accession>
<dbReference type="PROSITE" id="PS50222">
    <property type="entry name" value="EF_HAND_2"/>
    <property type="match status" value="2"/>
</dbReference>
<dbReference type="GO" id="GO:0005509">
    <property type="term" value="F:calcium ion binding"/>
    <property type="evidence" value="ECO:0007669"/>
    <property type="project" value="InterPro"/>
</dbReference>
<dbReference type="PANTHER" id="PTHR23048:SF0">
    <property type="entry name" value="CALMODULIN LIKE 3"/>
    <property type="match status" value="1"/>
</dbReference>
<proteinExistence type="predicted"/>
<reference evidence="6" key="2">
    <citation type="submission" date="2020-11" db="EMBL/GenBank/DDBJ databases">
        <authorList>
            <person name="McCartney M.A."/>
            <person name="Auch B."/>
            <person name="Kono T."/>
            <person name="Mallez S."/>
            <person name="Becker A."/>
            <person name="Gohl D.M."/>
            <person name="Silverstein K.A.T."/>
            <person name="Koren S."/>
            <person name="Bechman K.B."/>
            <person name="Herman A."/>
            <person name="Abrahante J.E."/>
            <person name="Garbe J."/>
        </authorList>
    </citation>
    <scope>NUCLEOTIDE SEQUENCE</scope>
    <source>
        <strain evidence="6">Duluth1</strain>
        <tissue evidence="6">Whole animal</tissue>
    </source>
</reference>
<dbReference type="InterPro" id="IPR050230">
    <property type="entry name" value="CALM/Myosin/TropC-like"/>
</dbReference>